<dbReference type="Proteomes" id="UP000499080">
    <property type="component" value="Unassembled WGS sequence"/>
</dbReference>
<gene>
    <name evidence="1" type="ORF">AVEN_243747_1</name>
</gene>
<keyword evidence="2" id="KW-1185">Reference proteome</keyword>
<reference evidence="1 2" key="1">
    <citation type="journal article" date="2019" name="Sci. Rep.">
        <title>Orb-weaving spider Araneus ventricosus genome elucidates the spidroin gene catalogue.</title>
        <authorList>
            <person name="Kono N."/>
            <person name="Nakamura H."/>
            <person name="Ohtoshi R."/>
            <person name="Moran D.A.P."/>
            <person name="Shinohara A."/>
            <person name="Yoshida Y."/>
            <person name="Fujiwara M."/>
            <person name="Mori M."/>
            <person name="Tomita M."/>
            <person name="Arakawa K."/>
        </authorList>
    </citation>
    <scope>NUCLEOTIDE SEQUENCE [LARGE SCALE GENOMIC DNA]</scope>
</reference>
<accession>A0A4Y2A550</accession>
<organism evidence="1 2">
    <name type="scientific">Araneus ventricosus</name>
    <name type="common">Orbweaver spider</name>
    <name type="synonym">Epeira ventricosa</name>
    <dbReference type="NCBI Taxonomy" id="182803"/>
    <lineage>
        <taxon>Eukaryota</taxon>
        <taxon>Metazoa</taxon>
        <taxon>Ecdysozoa</taxon>
        <taxon>Arthropoda</taxon>
        <taxon>Chelicerata</taxon>
        <taxon>Arachnida</taxon>
        <taxon>Araneae</taxon>
        <taxon>Araneomorphae</taxon>
        <taxon>Entelegynae</taxon>
        <taxon>Araneoidea</taxon>
        <taxon>Araneidae</taxon>
        <taxon>Araneus</taxon>
    </lineage>
</organism>
<evidence type="ECO:0000313" key="2">
    <source>
        <dbReference type="Proteomes" id="UP000499080"/>
    </source>
</evidence>
<dbReference type="EMBL" id="BGPR01000006">
    <property type="protein sequence ID" value="GBL74918.1"/>
    <property type="molecule type" value="Genomic_DNA"/>
</dbReference>
<comment type="caution">
    <text evidence="1">The sequence shown here is derived from an EMBL/GenBank/DDBJ whole genome shotgun (WGS) entry which is preliminary data.</text>
</comment>
<protein>
    <submittedName>
        <fullName evidence="1">Uncharacterized protein</fullName>
    </submittedName>
</protein>
<name>A0A4Y2A550_ARAVE</name>
<sequence length="93" mass="10355">MSAHMITFSSCNLEMNSSSSFIISSRLAAGDEYVEIRVRGLSPFGILPITVVSPDAKKIREKQDSKEIMPALPLPDDQLVHRRGRPSILLFQI</sequence>
<evidence type="ECO:0000313" key="1">
    <source>
        <dbReference type="EMBL" id="GBL74918.1"/>
    </source>
</evidence>
<dbReference type="AlphaFoldDB" id="A0A4Y2A550"/>
<proteinExistence type="predicted"/>